<evidence type="ECO:0000313" key="2">
    <source>
        <dbReference type="Proteomes" id="UP000821865"/>
    </source>
</evidence>
<reference evidence="1" key="1">
    <citation type="submission" date="2020-05" db="EMBL/GenBank/DDBJ databases">
        <title>Large-scale comparative analyses of tick genomes elucidate their genetic diversity and vector capacities.</title>
        <authorList>
            <person name="Jia N."/>
            <person name="Wang J."/>
            <person name="Shi W."/>
            <person name="Du L."/>
            <person name="Sun Y."/>
            <person name="Zhan W."/>
            <person name="Jiang J."/>
            <person name="Wang Q."/>
            <person name="Zhang B."/>
            <person name="Ji P."/>
            <person name="Sakyi L.B."/>
            <person name="Cui X."/>
            <person name="Yuan T."/>
            <person name="Jiang B."/>
            <person name="Yang W."/>
            <person name="Lam T.T.-Y."/>
            <person name="Chang Q."/>
            <person name="Ding S."/>
            <person name="Wang X."/>
            <person name="Zhu J."/>
            <person name="Ruan X."/>
            <person name="Zhao L."/>
            <person name="Wei J."/>
            <person name="Que T."/>
            <person name="Du C."/>
            <person name="Cheng J."/>
            <person name="Dai P."/>
            <person name="Han X."/>
            <person name="Huang E."/>
            <person name="Gao Y."/>
            <person name="Liu J."/>
            <person name="Shao H."/>
            <person name="Ye R."/>
            <person name="Li L."/>
            <person name="Wei W."/>
            <person name="Wang X."/>
            <person name="Wang C."/>
            <person name="Yang T."/>
            <person name="Huo Q."/>
            <person name="Li W."/>
            <person name="Guo W."/>
            <person name="Chen H."/>
            <person name="Zhou L."/>
            <person name="Ni X."/>
            <person name="Tian J."/>
            <person name="Zhou Y."/>
            <person name="Sheng Y."/>
            <person name="Liu T."/>
            <person name="Pan Y."/>
            <person name="Xia L."/>
            <person name="Li J."/>
            <person name="Zhao F."/>
            <person name="Cao W."/>
        </authorList>
    </citation>
    <scope>NUCLEOTIDE SEQUENCE</scope>
    <source>
        <strain evidence="1">Dsil-2018</strain>
    </source>
</reference>
<dbReference type="Proteomes" id="UP000821865">
    <property type="component" value="Chromosome 4"/>
</dbReference>
<protein>
    <submittedName>
        <fullName evidence="1">Uncharacterized protein</fullName>
    </submittedName>
</protein>
<comment type="caution">
    <text evidence="1">The sequence shown here is derived from an EMBL/GenBank/DDBJ whole genome shotgun (WGS) entry which is preliminary data.</text>
</comment>
<proteinExistence type="predicted"/>
<keyword evidence="2" id="KW-1185">Reference proteome</keyword>
<gene>
    <name evidence="1" type="ORF">HPB49_010847</name>
</gene>
<name>A0ACB8CWT6_DERSI</name>
<sequence length="500" mass="53447">MSERWTGESNTRLPYRTDRCNQDVQQLGGHARYTCEKRRRRQGTDPGDAGSVDDAAVPDDNTSGSSKSFSGHAESAENTDPPIGSLKRKRSQSPSATPSSTVKVASSAGADLGTLQQCISAALLQPSSSILSNKPLKDEVQEGVTTVSMGTDSDSNAMLVSGSTTQGQAIVFSVPDIRKRKQTIAVKLPPNIVTTGDTQTATVSSSGLPAHVQKKRTKGRKPPASATNADTSTSAAHQSKEQEEKKNPTLPSGQKTSRTGCAIIDKLATIDKALAIPITRQDATLANASAPKSKRNAKAPGRRGKGCTNKKVRMPRKWRQAVPRREVKQARCRKRKGIAQSEQVVPDTLHPVLSPTSSELSSISSKPSKSSSSGTSNNAAGSDSTCKTRSSAWQSLSSCKSAQEYVQIINRLFPREESGSGFPGYHPVLANRPPYNGDKKSSVIAPKRRRTTEVTPARETTEAAPANASVELERYVSELSASTDVNQYDSVLSELFDRVA</sequence>
<accession>A0ACB8CWT6</accession>
<dbReference type="EMBL" id="CM023473">
    <property type="protein sequence ID" value="KAH7953639.1"/>
    <property type="molecule type" value="Genomic_DNA"/>
</dbReference>
<evidence type="ECO:0000313" key="1">
    <source>
        <dbReference type="EMBL" id="KAH7953639.1"/>
    </source>
</evidence>
<organism evidence="1 2">
    <name type="scientific">Dermacentor silvarum</name>
    <name type="common">Tick</name>
    <dbReference type="NCBI Taxonomy" id="543639"/>
    <lineage>
        <taxon>Eukaryota</taxon>
        <taxon>Metazoa</taxon>
        <taxon>Ecdysozoa</taxon>
        <taxon>Arthropoda</taxon>
        <taxon>Chelicerata</taxon>
        <taxon>Arachnida</taxon>
        <taxon>Acari</taxon>
        <taxon>Parasitiformes</taxon>
        <taxon>Ixodida</taxon>
        <taxon>Ixodoidea</taxon>
        <taxon>Ixodidae</taxon>
        <taxon>Rhipicephalinae</taxon>
        <taxon>Dermacentor</taxon>
    </lineage>
</organism>